<evidence type="ECO:0000313" key="2">
    <source>
        <dbReference type="EMBL" id="EPY01344.1"/>
    </source>
</evidence>
<gene>
    <name evidence="2" type="ORF">K678_11493</name>
</gene>
<feature type="compositionally biased region" description="Basic and acidic residues" evidence="1">
    <location>
        <begin position="1"/>
        <end position="10"/>
    </location>
</feature>
<accession>S9S9G9</accession>
<dbReference type="Proteomes" id="UP000015350">
    <property type="component" value="Unassembled WGS sequence"/>
</dbReference>
<sequence>MDYPKSDPRVGLHNGKFTDGSADGTVKPSRDTAAHANALTDEILNVIRAGKLVPDEGDVGQMAQSIQVMIAAAIAANTPNLSAYLRYNASAVLEAGFWTKPVVLTINAGVATADLAAGNVFTPAAPLSANLTLGFPAEAEGKAGMFLVVLKQDATGGRTLTLAPGYRVAGGSWSTTAGAVNLLWVTSDGSGAALDVVISQRGAG</sequence>
<dbReference type="STRING" id="1316936.K678_11493"/>
<organism evidence="2 3">
    <name type="scientific">Magnetospirillum fulvum MGU-K5</name>
    <dbReference type="NCBI Taxonomy" id="1316936"/>
    <lineage>
        <taxon>Bacteria</taxon>
        <taxon>Pseudomonadati</taxon>
        <taxon>Pseudomonadota</taxon>
        <taxon>Alphaproteobacteria</taxon>
        <taxon>Rhodospirillales</taxon>
        <taxon>Rhodospirillaceae</taxon>
        <taxon>Magnetospirillum</taxon>
    </lineage>
</organism>
<dbReference type="eggNOG" id="ENOG5032DK6">
    <property type="taxonomic scope" value="Bacteria"/>
</dbReference>
<name>S9S9G9_MAGFU</name>
<evidence type="ECO:0000313" key="3">
    <source>
        <dbReference type="Proteomes" id="UP000015350"/>
    </source>
</evidence>
<comment type="caution">
    <text evidence="2">The sequence shown here is derived from an EMBL/GenBank/DDBJ whole genome shotgun (WGS) entry which is preliminary data.</text>
</comment>
<proteinExistence type="predicted"/>
<dbReference type="RefSeq" id="WP_021132611.1">
    <property type="nucleotide sequence ID" value="NZ_AQPH01000043.1"/>
</dbReference>
<feature type="region of interest" description="Disordered" evidence="1">
    <location>
        <begin position="1"/>
        <end position="27"/>
    </location>
</feature>
<dbReference type="OrthoDB" id="7365801at2"/>
<dbReference type="EMBL" id="AQPH01000043">
    <property type="protein sequence ID" value="EPY01344.1"/>
    <property type="molecule type" value="Genomic_DNA"/>
</dbReference>
<reference evidence="2 3" key="1">
    <citation type="submission" date="2013-04" db="EMBL/GenBank/DDBJ databases">
        <authorList>
            <person name="Kuznetsov B."/>
            <person name="Ivanovsky R."/>
        </authorList>
    </citation>
    <scope>NUCLEOTIDE SEQUENCE [LARGE SCALE GENOMIC DNA]</scope>
    <source>
        <strain evidence="2 3">MGU-K5</strain>
    </source>
</reference>
<protein>
    <submittedName>
        <fullName evidence="2">Uncharacterized protein</fullName>
    </submittedName>
</protein>
<evidence type="ECO:0000256" key="1">
    <source>
        <dbReference type="SAM" id="MobiDB-lite"/>
    </source>
</evidence>
<dbReference type="AlphaFoldDB" id="S9S9G9"/>